<evidence type="ECO:0000313" key="8">
    <source>
        <dbReference type="WBParaSite" id="MCU_011562-RA"/>
    </source>
</evidence>
<evidence type="ECO:0000256" key="5">
    <source>
        <dbReference type="ARBA" id="ARBA00023242"/>
    </source>
</evidence>
<proteinExistence type="inferred from homology"/>
<comment type="similarity">
    <text evidence="3 6">Belongs to the actin-binding proteins ADF family. GMF subfamily.</text>
</comment>
<dbReference type="InterPro" id="IPR029006">
    <property type="entry name" value="ADF-H/Gelsolin-like_dom_sf"/>
</dbReference>
<evidence type="ECO:0000256" key="2">
    <source>
        <dbReference type="ARBA" id="ARBA00004496"/>
    </source>
</evidence>
<dbReference type="InterPro" id="IPR011171">
    <property type="entry name" value="GMF"/>
</dbReference>
<dbReference type="FunFam" id="3.40.20.10:FF:000026">
    <property type="entry name" value="Glia maturation factor"/>
    <property type="match status" value="1"/>
</dbReference>
<name>A0A5K3FTK7_MESCO</name>
<dbReference type="Gene3D" id="3.40.20.10">
    <property type="entry name" value="Severin"/>
    <property type="match status" value="1"/>
</dbReference>
<dbReference type="GO" id="GO:0005634">
    <property type="term" value="C:nucleus"/>
    <property type="evidence" value="ECO:0007669"/>
    <property type="project" value="UniProtKB-SubCell"/>
</dbReference>
<dbReference type="PROSITE" id="PS51263">
    <property type="entry name" value="ADF_H"/>
    <property type="match status" value="1"/>
</dbReference>
<comment type="subcellular location">
    <subcellularLocation>
        <location evidence="2">Cytoplasm</location>
    </subcellularLocation>
    <subcellularLocation>
        <location evidence="1">Nucleus</location>
    </subcellularLocation>
</comment>
<accession>A0A5K3FTK7</accession>
<dbReference type="PANTHER" id="PTHR11249:SF2">
    <property type="entry name" value="GLIA MATURATION FACTOR"/>
    <property type="match status" value="1"/>
</dbReference>
<dbReference type="Pfam" id="PF00241">
    <property type="entry name" value="Cofilin_ADF"/>
    <property type="match status" value="1"/>
</dbReference>
<dbReference type="WBParaSite" id="MCU_011562-RA">
    <property type="protein sequence ID" value="MCU_011562-RA"/>
    <property type="gene ID" value="MCU_011562"/>
</dbReference>
<evidence type="ECO:0000256" key="6">
    <source>
        <dbReference type="PIRNR" id="PIRNR001788"/>
    </source>
</evidence>
<sequence>MDHTLASISDDLVKKYRSFKLCNAKGSSAIISKIDPKSRQFEIEQEIKDLCIDDLPNEIALNEPRFILISYELHHDDGRVSYPYCLIFSSPRVSPPDLKMMYAGSLHHFIDSSQVTKVLELHDVEDLSEEWLRAEMKKKGF</sequence>
<dbReference type="GO" id="GO:0071933">
    <property type="term" value="F:Arp2/3 complex binding"/>
    <property type="evidence" value="ECO:0007669"/>
    <property type="project" value="InterPro"/>
</dbReference>
<dbReference type="PIRSF" id="PIRSF001788">
    <property type="entry name" value="GMF-beta"/>
    <property type="match status" value="1"/>
</dbReference>
<evidence type="ECO:0000256" key="3">
    <source>
        <dbReference type="ARBA" id="ARBA00010055"/>
    </source>
</evidence>
<keyword evidence="5" id="KW-0539">Nucleus</keyword>
<dbReference type="SMART" id="SM00102">
    <property type="entry name" value="ADF"/>
    <property type="match status" value="1"/>
</dbReference>
<dbReference type="GO" id="GO:0071846">
    <property type="term" value="P:actin filament debranching"/>
    <property type="evidence" value="ECO:0007669"/>
    <property type="project" value="InterPro"/>
</dbReference>
<organism evidence="8">
    <name type="scientific">Mesocestoides corti</name>
    <name type="common">Flatworm</name>
    <dbReference type="NCBI Taxonomy" id="53468"/>
    <lineage>
        <taxon>Eukaryota</taxon>
        <taxon>Metazoa</taxon>
        <taxon>Spiralia</taxon>
        <taxon>Lophotrochozoa</taxon>
        <taxon>Platyhelminthes</taxon>
        <taxon>Cestoda</taxon>
        <taxon>Eucestoda</taxon>
        <taxon>Cyclophyllidea</taxon>
        <taxon>Mesocestoididae</taxon>
        <taxon>Mesocestoides</taxon>
    </lineage>
</organism>
<dbReference type="SUPFAM" id="SSF55753">
    <property type="entry name" value="Actin depolymerizing proteins"/>
    <property type="match status" value="1"/>
</dbReference>
<evidence type="ECO:0000256" key="4">
    <source>
        <dbReference type="ARBA" id="ARBA00022490"/>
    </source>
</evidence>
<evidence type="ECO:0000256" key="1">
    <source>
        <dbReference type="ARBA" id="ARBA00004123"/>
    </source>
</evidence>
<dbReference type="GO" id="GO:0034316">
    <property type="term" value="P:negative regulation of Arp2/3 complex-mediated actin nucleation"/>
    <property type="evidence" value="ECO:0007669"/>
    <property type="project" value="TreeGrafter"/>
</dbReference>
<feature type="domain" description="ADF-H" evidence="7">
    <location>
        <begin position="4"/>
        <end position="137"/>
    </location>
</feature>
<dbReference type="AlphaFoldDB" id="A0A5K3FTK7"/>
<reference evidence="8" key="1">
    <citation type="submission" date="2019-11" db="UniProtKB">
        <authorList>
            <consortium name="WormBaseParasite"/>
        </authorList>
    </citation>
    <scope>IDENTIFICATION</scope>
</reference>
<keyword evidence="4" id="KW-0963">Cytoplasm</keyword>
<dbReference type="GO" id="GO:0003779">
    <property type="term" value="F:actin binding"/>
    <property type="evidence" value="ECO:0007669"/>
    <property type="project" value="InterPro"/>
</dbReference>
<protein>
    <submittedName>
        <fullName evidence="8">ADF-H domain-containing protein</fullName>
    </submittedName>
</protein>
<dbReference type="GO" id="GO:0030864">
    <property type="term" value="C:cortical actin cytoskeleton"/>
    <property type="evidence" value="ECO:0007669"/>
    <property type="project" value="TreeGrafter"/>
</dbReference>
<dbReference type="InterPro" id="IPR002108">
    <property type="entry name" value="ADF-H"/>
</dbReference>
<dbReference type="PANTHER" id="PTHR11249">
    <property type="entry name" value="GLIAL FACTOR NATURATION FACTOR"/>
    <property type="match status" value="1"/>
</dbReference>
<dbReference type="CDD" id="cd11283">
    <property type="entry name" value="ADF_GMF-beta_like"/>
    <property type="match status" value="1"/>
</dbReference>
<evidence type="ECO:0000259" key="7">
    <source>
        <dbReference type="PROSITE" id="PS51263"/>
    </source>
</evidence>